<dbReference type="GO" id="GO:0047632">
    <property type="term" value="F:agmatine deiminase activity"/>
    <property type="evidence" value="ECO:0007669"/>
    <property type="project" value="UniProtKB-UniRule"/>
</dbReference>
<dbReference type="InterPro" id="IPR007466">
    <property type="entry name" value="Peptidyl-Arg-deiminase_porph"/>
</dbReference>
<dbReference type="GeneID" id="68876132"/>
<protein>
    <recommendedName>
        <fullName evidence="2">Putative agmatine deiminase</fullName>
        <ecNumber evidence="2">3.5.3.12</ecNumber>
    </recommendedName>
    <alternativeName>
        <fullName evidence="2">Agmatine iminohydrolase</fullName>
    </alternativeName>
</protein>
<evidence type="ECO:0000313" key="6">
    <source>
        <dbReference type="EMBL" id="VCT83206.1"/>
    </source>
</evidence>
<evidence type="ECO:0000313" key="8">
    <source>
        <dbReference type="Proteomes" id="UP000431451"/>
    </source>
</evidence>
<dbReference type="EMBL" id="UWJD01000001">
    <property type="protein sequence ID" value="VCT83206.1"/>
    <property type="molecule type" value="Genomic_DNA"/>
</dbReference>
<dbReference type="Proteomes" id="UP001189143">
    <property type="component" value="Unassembled WGS sequence"/>
</dbReference>
<reference evidence="4" key="4">
    <citation type="submission" date="2022-10" db="EMBL/GenBank/DDBJ databases">
        <authorList>
            <person name="Aires J."/>
            <person name="Mesa V."/>
        </authorList>
    </citation>
    <scope>NUCLEOTIDE SEQUENCE</scope>
    <source>
        <strain evidence="4">Clostridium neonatale JD116</strain>
    </source>
</reference>
<comment type="similarity">
    <text evidence="2">Belongs to the agmatine deiminase family.</text>
</comment>
<dbReference type="Proteomes" id="UP000431451">
    <property type="component" value="Unassembled WGS sequence"/>
</dbReference>
<keyword evidence="1 2" id="KW-0378">Hydrolase</keyword>
<dbReference type="OrthoDB" id="9808013at2"/>
<evidence type="ECO:0000313" key="7">
    <source>
        <dbReference type="Proteomes" id="UP000220840"/>
    </source>
</evidence>
<reference evidence="3" key="3">
    <citation type="submission" date="2021-10" db="EMBL/GenBank/DDBJ databases">
        <authorList>
            <person name="Mesa V."/>
        </authorList>
    </citation>
    <scope>NUCLEOTIDE SEQUENCE</scope>
    <source>
        <strain evidence="3">CC3_PB</strain>
    </source>
</reference>
<dbReference type="EC" id="3.5.3.12" evidence="2"/>
<dbReference type="InterPro" id="IPR017754">
    <property type="entry name" value="Agmatine_deiminase"/>
</dbReference>
<dbReference type="HAMAP" id="MF_01841">
    <property type="entry name" value="Agmatine_deimin"/>
    <property type="match status" value="1"/>
</dbReference>
<name>A0A2A7MDU6_9CLOT</name>
<reference evidence="5 7" key="1">
    <citation type="submission" date="2017-10" db="EMBL/GenBank/DDBJ databases">
        <title>Effective Description of Clostridium neonatale sp. nov. linked to necrotizing enterocolitis in neonates and a clarification of species assignable to the genus Clostridium (Prazmowski 1880) emend. Lawson and Rainey 2016.</title>
        <authorList>
            <person name="Bernard K."/>
            <person name="Burdz T."/>
            <person name="Wiebe D."/>
            <person name="Balcewich B."/>
            <person name="Alfa M."/>
            <person name="Bernier A.-M."/>
        </authorList>
    </citation>
    <scope>NUCLEOTIDE SEQUENCE [LARGE SCALE GENOMIC DNA]</scope>
    <source>
        <strain evidence="5 7">LCDC99A005</strain>
    </source>
</reference>
<dbReference type="NCBIfam" id="TIGR03380">
    <property type="entry name" value="agmatine_aguA"/>
    <property type="match status" value="1"/>
</dbReference>
<dbReference type="Gene3D" id="3.75.10.10">
    <property type="entry name" value="L-arginine/glycine Amidinotransferase, Chain A"/>
    <property type="match status" value="1"/>
</dbReference>
<dbReference type="GO" id="GO:0004668">
    <property type="term" value="F:protein-arginine deiminase activity"/>
    <property type="evidence" value="ECO:0007669"/>
    <property type="project" value="InterPro"/>
</dbReference>
<dbReference type="Proteomes" id="UP000220840">
    <property type="component" value="Unassembled WGS sequence"/>
</dbReference>
<dbReference type="EMBL" id="CAKJVE010000004">
    <property type="protein sequence ID" value="CAG9710746.1"/>
    <property type="molecule type" value="Genomic_DNA"/>
</dbReference>
<dbReference type="EMBL" id="PDCJ01000002">
    <property type="protein sequence ID" value="PEG29826.1"/>
    <property type="molecule type" value="Genomic_DNA"/>
</dbReference>
<dbReference type="AlphaFoldDB" id="A0A2A7MDU6"/>
<dbReference type="STRING" id="137838.GCA_001458595_01095"/>
<dbReference type="Proteomes" id="UP000789738">
    <property type="component" value="Unassembled WGS sequence"/>
</dbReference>
<accession>A0A2A7MDU6</accession>
<dbReference type="PANTHER" id="PTHR31377">
    <property type="entry name" value="AGMATINE DEIMINASE-RELATED"/>
    <property type="match status" value="1"/>
</dbReference>
<organism evidence="5 7">
    <name type="scientific">Clostridium neonatale</name>
    <dbReference type="NCBI Taxonomy" id="137838"/>
    <lineage>
        <taxon>Bacteria</taxon>
        <taxon>Bacillati</taxon>
        <taxon>Bacillota</taxon>
        <taxon>Clostridia</taxon>
        <taxon>Eubacteriales</taxon>
        <taxon>Clostridiaceae</taxon>
        <taxon>Clostridium</taxon>
    </lineage>
</organism>
<comment type="catalytic activity">
    <reaction evidence="2">
        <text>agmatine + H2O = N-carbamoylputrescine + NH4(+)</text>
        <dbReference type="Rhea" id="RHEA:18037"/>
        <dbReference type="ChEBI" id="CHEBI:15377"/>
        <dbReference type="ChEBI" id="CHEBI:28938"/>
        <dbReference type="ChEBI" id="CHEBI:58145"/>
        <dbReference type="ChEBI" id="CHEBI:58318"/>
        <dbReference type="EC" id="3.5.3.12"/>
    </reaction>
</comment>
<evidence type="ECO:0000256" key="2">
    <source>
        <dbReference type="HAMAP-Rule" id="MF_01841"/>
    </source>
</evidence>
<dbReference type="PANTHER" id="PTHR31377:SF0">
    <property type="entry name" value="AGMATINE DEIMINASE-RELATED"/>
    <property type="match status" value="1"/>
</dbReference>
<dbReference type="RefSeq" id="WP_058293990.1">
    <property type="nucleotide sequence ID" value="NZ_CAKJVD010000011.1"/>
</dbReference>
<evidence type="ECO:0000313" key="4">
    <source>
        <dbReference type="EMBL" id="CAI3637150.1"/>
    </source>
</evidence>
<reference evidence="6 8" key="2">
    <citation type="submission" date="2018-06" db="EMBL/GenBank/DDBJ databases">
        <authorList>
            <consortium name="IHU Genomes"/>
        </authorList>
    </citation>
    <scope>NUCLEOTIDE SEQUENCE [LARGE SCALE GENOMIC DNA]</scope>
    <source>
        <strain evidence="6 8">NEC25</strain>
    </source>
</reference>
<sequence>MKILKSTPKQDGFYMPAEFEIHEGCIMIWPERTDSWQYGAVAARKAFTEVATAISKSENVTVCASEIQYDTAREMLPDHIRVVEMSSNDSWARDYAPTFVKNHNGDIRGVDWYFNAWGGLVDGLYFPWDKDNKMARKLCDLYNVDTYNARHFVCEGGSIHVDGQGTALVTEACLLSQGRNPKMTKDEIEETLKNYLGVEKVIWLKYGIYNDETNEHVDNICAFTAPGEVVLAWTDNKNDPQYKMSKSCLDILENEIDAKGRKIIVHKLPLPSPVYISKEECEGLENMDGEPTRVDGERLAASYVNFYIANDAIVMPGFNDPMDMVAKEKLQKLFPTREVIQIYARDILIGGGNIHCITQQIPKGGK</sequence>
<evidence type="ECO:0000313" key="3">
    <source>
        <dbReference type="EMBL" id="CAG9710746.1"/>
    </source>
</evidence>
<dbReference type="NCBIfam" id="NF010070">
    <property type="entry name" value="PRK13551.1"/>
    <property type="match status" value="1"/>
</dbReference>
<dbReference type="GO" id="GO:0009446">
    <property type="term" value="P:putrescine biosynthetic process"/>
    <property type="evidence" value="ECO:0007669"/>
    <property type="project" value="InterPro"/>
</dbReference>
<dbReference type="Pfam" id="PF04371">
    <property type="entry name" value="PAD_porph"/>
    <property type="match status" value="1"/>
</dbReference>
<feature type="active site" description="Amidino-cysteine intermediate" evidence="2">
    <location>
        <position position="356"/>
    </location>
</feature>
<keyword evidence="7" id="KW-1185">Reference proteome</keyword>
<proteinExistence type="inferred from homology"/>
<evidence type="ECO:0000256" key="1">
    <source>
        <dbReference type="ARBA" id="ARBA00022801"/>
    </source>
</evidence>
<gene>
    <name evidence="2 5" type="primary">aguA</name>
    <name evidence="6" type="synonym">aguA_2</name>
    <name evidence="4" type="ORF">CNEO2_480026</name>
    <name evidence="3" type="ORF">CNEO_44927</name>
    <name evidence="6" type="ORF">CNEONATNEC25_00801</name>
    <name evidence="5" type="ORF">CQ394_14325</name>
</gene>
<evidence type="ECO:0000313" key="5">
    <source>
        <dbReference type="EMBL" id="PEG29826.1"/>
    </source>
</evidence>
<dbReference type="SUPFAM" id="SSF55909">
    <property type="entry name" value="Pentein"/>
    <property type="match status" value="1"/>
</dbReference>
<dbReference type="EMBL" id="CAMTCP010000246">
    <property type="protein sequence ID" value="CAI3637150.1"/>
    <property type="molecule type" value="Genomic_DNA"/>
</dbReference>